<organism evidence="1 2">
    <name type="scientific">Pelagomonas calceolata</name>
    <dbReference type="NCBI Taxonomy" id="35677"/>
    <lineage>
        <taxon>Eukaryota</taxon>
        <taxon>Sar</taxon>
        <taxon>Stramenopiles</taxon>
        <taxon>Ochrophyta</taxon>
        <taxon>Pelagophyceae</taxon>
        <taxon>Pelagomonadales</taxon>
        <taxon>Pelagomonadaceae</taxon>
        <taxon>Pelagomonas</taxon>
    </lineage>
</organism>
<accession>A0A8J2SYR9</accession>
<comment type="caution">
    <text evidence="1">The sequence shown here is derived from an EMBL/GenBank/DDBJ whole genome shotgun (WGS) entry which is preliminary data.</text>
</comment>
<evidence type="ECO:0000313" key="1">
    <source>
        <dbReference type="EMBL" id="CAH0379988.1"/>
    </source>
</evidence>
<protein>
    <submittedName>
        <fullName evidence="1">Uncharacterized protein</fullName>
    </submittedName>
</protein>
<sequence>MEPLTGEMLPESTGEPVVEGTIVTEFSSEASGPTVGSLLGFNEAVLELPPGDCGLTVNQGREKTFEVAAGSPLVAQIPRGFHLVKEHDHVALSPGKVTDPRGFHLVSVDGILAGEDSGAGANLVARARKEQSAVPGPLSDMTRSHALLFSGLGAVYVGPDGFTTPVGAADPVIDAFGVDRTLFDAANATKARTHVCHGVPGTLRRGEMENCAQCPEYMCCVFPWTIHMLAFSPIFLSAFLYNMLRSKHRDMEFPPWGDAALILTDKGIVGRRNFGPDSPGGGCNCCCIGCGDLEGEAGVQPYWRVNEQKHQNGVNAIAWDGFDVDKNVRIHTYGGGRCVPTRKGDFCDMGGSAGDSAFDALVVGLHCGCCIPGGCCMYVCIQPDAEGLYRATIFSKHETLIESEENSHFIPTGSIELLALARSPDDLRNTLRAAKEKYGAPAAAAAMER</sequence>
<gene>
    <name evidence="1" type="ORF">PECAL_6P16250</name>
</gene>
<proteinExistence type="predicted"/>
<reference evidence="1" key="1">
    <citation type="submission" date="2021-11" db="EMBL/GenBank/DDBJ databases">
        <authorList>
            <consortium name="Genoscope - CEA"/>
            <person name="William W."/>
        </authorList>
    </citation>
    <scope>NUCLEOTIDE SEQUENCE</scope>
</reference>
<keyword evidence="2" id="KW-1185">Reference proteome</keyword>
<dbReference type="Proteomes" id="UP000789595">
    <property type="component" value="Unassembled WGS sequence"/>
</dbReference>
<name>A0A8J2SYR9_9STRA</name>
<evidence type="ECO:0000313" key="2">
    <source>
        <dbReference type="Proteomes" id="UP000789595"/>
    </source>
</evidence>
<dbReference type="AlphaFoldDB" id="A0A8J2SYR9"/>
<dbReference type="EMBL" id="CAKKNE010000006">
    <property type="protein sequence ID" value="CAH0379988.1"/>
    <property type="molecule type" value="Genomic_DNA"/>
</dbReference>